<accession>A0A157T0W6</accession>
<dbReference type="GeneID" id="1454351"/>
<dbReference type="EMBL" id="LT549890">
    <property type="protein sequence ID" value="SAI85002.1"/>
    <property type="molecule type" value="Genomic_DNA"/>
</dbReference>
<dbReference type="GeneID" id="27427704"/>
<dbReference type="FunFam" id="3.20.20.360:FF:000005">
    <property type="entry name" value="Malate synthase (GlcB)"/>
    <property type="match status" value="1"/>
</dbReference>
<sequence length="826" mass="94702">MSSSLKIPEEIYQKYSDLFGEKTINDRIVSVEKLIEELAVEFSDEIRKVINKRRLWLESKDPVTSKGAFPSFDEVFVDADGNKRTFREIIQGMIDNFLGVQSKLKWRLNENVPIPKDAHPLNNPGLEITGPWYPLSRAYNQINSDVACVMEDEEDASPAWYIPFGSGKTIADVWEGRKNVKLFLSGKAPNPYYEKGKTYSLNKPRDKWPVIFHRLPGLHLLDFDITLNGKPVPAIIVSAVIYTLNNYNSLKSAGSGVYFYLPKTQTPDEALIIEKILRRIESKLGLKIGTLKLALLYEEVNAGRFFPVILWIFRERLIKSNNGRWDYLGSLIEMWLQEKVLPDPQNITMTSPNMMAYQKYNALMMLLAGAKNGEADAAPVGGMAAVMLYPQTDPFGRNRYNLKALRGIKLDKLRERLIGLIFVAEGKVEGKITLEDIVNGKVKGKLYDMFRQSWVATKEEAYVEAGSKPLRASLDELQKMIDAPINYIEVEGTKLPTVDSGLTPEERALFQKLGLIDERGKITPWVITKEMINTPEKLLFNKELWGGKDLWHSLYDIPEGDITPEHVQHAFYMAANYGFQLLNGNLAAAIDDYELKQRFMNDLATYRIFTSWLWSVINRDASFTKDGYIKGPKLTKDGVIPAEDVLKVTKGTKVKDIFEKLWELHLDWTYEFYKEQDMRASRRIAETFGKTNNASTVEEVYKVISKAYSSGPFREMSAKEAAQKLAKILNANASEIEEELINLAPRFDRSMAPVIMEILMKEMLYPKYIMNSGKILFILSPLDPERRSKVMDSIFSFRKMIEDKVKRGELDKWVLELYDYVYDNYW</sequence>
<reference evidence="6" key="2">
    <citation type="submission" date="2016-04" db="EMBL/GenBank/DDBJ databases">
        <authorList>
            <person name="Shah S.A."/>
            <person name="Garrett R.A."/>
        </authorList>
    </citation>
    <scope>NUCLEOTIDE SEQUENCE [LARGE SCALE GENOMIC DNA]</scope>
    <source>
        <strain evidence="6">ATCC 35091 / DSM 1616 / JCM 8930 / NBRC 15331 / P1</strain>
    </source>
</reference>
<dbReference type="PANTHER" id="PTHR42902">
    <property type="entry name" value="MALATE SYNTHASE"/>
    <property type="match status" value="1"/>
</dbReference>
<evidence type="ECO:0000256" key="2">
    <source>
        <dbReference type="ARBA" id="ARBA00012636"/>
    </source>
</evidence>
<evidence type="ECO:0000313" key="5">
    <source>
        <dbReference type="EMBL" id="SAI85002.1"/>
    </source>
</evidence>
<feature type="domain" description="Malate synthase TIM barrel" evidence="3">
    <location>
        <begin position="211"/>
        <end position="416"/>
    </location>
</feature>
<dbReference type="InterPro" id="IPR006252">
    <property type="entry name" value="Malate_synthA"/>
</dbReference>
<organism evidence="5 6">
    <name type="scientific">Saccharolobus solfataricus</name>
    <name type="common">Sulfolobus solfataricus</name>
    <dbReference type="NCBI Taxonomy" id="2287"/>
    <lineage>
        <taxon>Archaea</taxon>
        <taxon>Thermoproteota</taxon>
        <taxon>Thermoprotei</taxon>
        <taxon>Sulfolobales</taxon>
        <taxon>Sulfolobaceae</taxon>
        <taxon>Saccharolobus</taxon>
    </lineage>
</organism>
<protein>
    <recommendedName>
        <fullName evidence="2">malate synthase</fullName>
        <ecNumber evidence="2">2.3.3.9</ecNumber>
    </recommendedName>
</protein>
<dbReference type="GO" id="GO:0005737">
    <property type="term" value="C:cytoplasm"/>
    <property type="evidence" value="ECO:0007669"/>
    <property type="project" value="TreeGrafter"/>
</dbReference>
<reference evidence="5" key="1">
    <citation type="submission" date="2016-04" db="EMBL/GenBank/DDBJ databases">
        <authorList>
            <person name="Evans L.H."/>
            <person name="Alamgir A."/>
            <person name="Owens N."/>
            <person name="Weber N.D."/>
            <person name="Virtaneva K."/>
            <person name="Barbian K."/>
            <person name="Babar A."/>
            <person name="Rosenke K."/>
        </authorList>
    </citation>
    <scope>NUCLEOTIDE SEQUENCE</scope>
    <source>
        <strain evidence="5">P1</strain>
    </source>
</reference>
<dbReference type="Pfam" id="PF01274">
    <property type="entry name" value="MS_TIM-barrel"/>
    <property type="match status" value="1"/>
</dbReference>
<evidence type="ECO:0000259" key="3">
    <source>
        <dbReference type="Pfam" id="PF01274"/>
    </source>
</evidence>
<dbReference type="EC" id="2.3.3.9" evidence="2"/>
<dbReference type="SUPFAM" id="SSF51645">
    <property type="entry name" value="Malate synthase G"/>
    <property type="match status" value="1"/>
</dbReference>
<dbReference type="EMBL" id="CP050869">
    <property type="protein sequence ID" value="QPG48964.1"/>
    <property type="molecule type" value="Genomic_DNA"/>
</dbReference>
<dbReference type="AlphaFoldDB" id="A0A157T0W6"/>
<keyword evidence="4" id="KW-0808">Transferase</keyword>
<proteinExistence type="inferred from homology"/>
<evidence type="ECO:0000256" key="1">
    <source>
        <dbReference type="ARBA" id="ARBA00006394"/>
    </source>
</evidence>
<evidence type="ECO:0000313" key="7">
    <source>
        <dbReference type="Proteomes" id="UP000594632"/>
    </source>
</evidence>
<evidence type="ECO:0000313" key="6">
    <source>
        <dbReference type="Proteomes" id="UP000076770"/>
    </source>
</evidence>
<dbReference type="Gene3D" id="3.20.20.360">
    <property type="entry name" value="Malate synthase, domain 3"/>
    <property type="match status" value="1"/>
</dbReference>
<dbReference type="Proteomes" id="UP000594632">
    <property type="component" value="Chromosome"/>
</dbReference>
<dbReference type="InterPro" id="IPR001465">
    <property type="entry name" value="Malate_synthase_TIM"/>
</dbReference>
<dbReference type="InterPro" id="IPR011076">
    <property type="entry name" value="Malate_synth_sf"/>
</dbReference>
<dbReference type="GO" id="GO:0006097">
    <property type="term" value="P:glyoxylate cycle"/>
    <property type="evidence" value="ECO:0007669"/>
    <property type="project" value="InterPro"/>
</dbReference>
<dbReference type="PANTHER" id="PTHR42902:SF1">
    <property type="entry name" value="MALATE SYNTHASE 1-RELATED"/>
    <property type="match status" value="1"/>
</dbReference>
<gene>
    <name evidence="4" type="ORF">HFC64_02635</name>
    <name evidence="5" type="ORF">SSOP1_1448</name>
</gene>
<dbReference type="OrthoDB" id="24568at2157"/>
<keyword evidence="4" id="KW-0012">Acyltransferase</keyword>
<dbReference type="InterPro" id="IPR046363">
    <property type="entry name" value="MS_N_TIM-barrel_dom"/>
</dbReference>
<dbReference type="CDD" id="cd00480">
    <property type="entry name" value="malate_synt"/>
    <property type="match status" value="1"/>
</dbReference>
<comment type="similarity">
    <text evidence="1">Belongs to the malate synthase family.</text>
</comment>
<dbReference type="RefSeq" id="WP_010923329.1">
    <property type="nucleotide sequence ID" value="NZ_LT549890.1"/>
</dbReference>
<reference evidence="4 7" key="3">
    <citation type="journal article" date="2020" name="Nat. Commun.">
        <title>The structures of two archaeal type IV pili illuminate evolutionary relationships.</title>
        <authorList>
            <person name="Wang F."/>
            <person name="Baquero D.P."/>
            <person name="Su Z."/>
            <person name="Beltran L.C."/>
            <person name="Prangishvili D."/>
            <person name="Krupovic M."/>
            <person name="Egelman E.H."/>
        </authorList>
    </citation>
    <scope>NUCLEOTIDE SEQUENCE [LARGE SCALE GENOMIC DNA]</scope>
    <source>
        <strain evidence="4 7">POZ149</strain>
    </source>
</reference>
<name>A0A157T0W6_SACSO</name>
<dbReference type="GO" id="GO:0004474">
    <property type="term" value="F:malate synthase activity"/>
    <property type="evidence" value="ECO:0007669"/>
    <property type="project" value="UniProtKB-EC"/>
</dbReference>
<evidence type="ECO:0000313" key="4">
    <source>
        <dbReference type="EMBL" id="QPG48964.1"/>
    </source>
</evidence>
<dbReference type="PATRIC" id="fig|2287.9.peg.1482"/>
<dbReference type="Proteomes" id="UP000076770">
    <property type="component" value="Chromosome i"/>
</dbReference>